<organism evidence="1">
    <name type="scientific">Spirodela intermedia</name>
    <name type="common">Intermediate duckweed</name>
    <dbReference type="NCBI Taxonomy" id="51605"/>
    <lineage>
        <taxon>Eukaryota</taxon>
        <taxon>Viridiplantae</taxon>
        <taxon>Streptophyta</taxon>
        <taxon>Embryophyta</taxon>
        <taxon>Tracheophyta</taxon>
        <taxon>Spermatophyta</taxon>
        <taxon>Magnoliopsida</taxon>
        <taxon>Liliopsida</taxon>
        <taxon>Araceae</taxon>
        <taxon>Lemnoideae</taxon>
        <taxon>Spirodela</taxon>
    </lineage>
</organism>
<proteinExistence type="predicted"/>
<dbReference type="Proteomes" id="UP001189122">
    <property type="component" value="Unassembled WGS sequence"/>
</dbReference>
<gene>
    <name evidence="1" type="ORF">SI7747_13015979</name>
</gene>
<reference evidence="1 2" key="1">
    <citation type="submission" date="2019-12" db="EMBL/GenBank/DDBJ databases">
        <authorList>
            <person name="Scholz U."/>
            <person name="Mascher M."/>
            <person name="Fiebig A."/>
        </authorList>
    </citation>
    <scope>NUCLEOTIDE SEQUENCE</scope>
</reference>
<name>A0A7I8JHG1_SPIIN</name>
<evidence type="ECO:0000313" key="2">
    <source>
        <dbReference type="Proteomes" id="UP001189122"/>
    </source>
</evidence>
<accession>A0A7I8JHG1</accession>
<dbReference type="AlphaFoldDB" id="A0A7I8JHG1"/>
<keyword evidence="2" id="KW-1185">Reference proteome</keyword>
<dbReference type="EMBL" id="CACRZD030000013">
    <property type="protein sequence ID" value="CAA6669576.1"/>
    <property type="molecule type" value="Genomic_DNA"/>
</dbReference>
<sequence>MHQPGIERGSVPWQGTILPLDHWCEFALIVHRPFSLCLPVSVCVCLSVSPSTLSRQPLSPDQGRKGRGGFLQLTMGASF</sequence>
<evidence type="ECO:0000313" key="1">
    <source>
        <dbReference type="EMBL" id="CAA2630333.1"/>
    </source>
</evidence>
<dbReference type="EMBL" id="LR743600">
    <property type="protein sequence ID" value="CAA2630333.1"/>
    <property type="molecule type" value="Genomic_DNA"/>
</dbReference>
<protein>
    <submittedName>
        <fullName evidence="1">Uncharacterized protein</fullName>
    </submittedName>
</protein>